<evidence type="ECO:0000313" key="1">
    <source>
        <dbReference type="EMBL" id="KAJ6670238.1"/>
    </source>
</evidence>
<comment type="caution">
    <text evidence="1">The sequence shown here is derived from an EMBL/GenBank/DDBJ whole genome shotgun (WGS) entry which is preliminary data.</text>
</comment>
<protein>
    <submittedName>
        <fullName evidence="1">Uncharacterized protein</fullName>
    </submittedName>
</protein>
<sequence>MLLQIPQKGTPLNGFTQALVNSQLPQLGISCVIRGLLISTSTCSGTPFMSLGNPSSCGWQPSQGFVPRTACIGQIWRTGIVSSATWTRRTIITCFFSADIPSRSGRQFNYAPTLHGRT</sequence>
<evidence type="ECO:0000313" key="2">
    <source>
        <dbReference type="Proteomes" id="UP001151529"/>
    </source>
</evidence>
<proteinExistence type="predicted"/>
<keyword evidence="2" id="KW-1185">Reference proteome</keyword>
<dbReference type="Proteomes" id="UP001151529">
    <property type="component" value="Unassembled WGS sequence"/>
</dbReference>
<dbReference type="EMBL" id="JAPFFL010000058">
    <property type="protein sequence ID" value="KAJ6670238.1"/>
    <property type="molecule type" value="Genomic_DNA"/>
</dbReference>
<organism evidence="1 2">
    <name type="scientific">Salix viminalis</name>
    <name type="common">Common osier</name>
    <name type="synonym">Basket willow</name>
    <dbReference type="NCBI Taxonomy" id="40686"/>
    <lineage>
        <taxon>Eukaryota</taxon>
        <taxon>Viridiplantae</taxon>
        <taxon>Streptophyta</taxon>
        <taxon>Embryophyta</taxon>
        <taxon>Tracheophyta</taxon>
        <taxon>Spermatophyta</taxon>
        <taxon>Magnoliopsida</taxon>
        <taxon>eudicotyledons</taxon>
        <taxon>Gunneridae</taxon>
        <taxon>Pentapetalae</taxon>
        <taxon>rosids</taxon>
        <taxon>fabids</taxon>
        <taxon>Malpighiales</taxon>
        <taxon>Salicaceae</taxon>
        <taxon>Saliceae</taxon>
        <taxon>Salix</taxon>
    </lineage>
</organism>
<accession>A0A9Q0NI85</accession>
<dbReference type="AlphaFoldDB" id="A0A9Q0NI85"/>
<reference evidence="1 2" key="1">
    <citation type="journal article" date="2023" name="Int. J. Mol. Sci.">
        <title>De Novo Assembly and Annotation of 11 Diverse Shrub Willow (Salix) Genomes Reveals Novel Gene Organization in Sex-Linked Regions.</title>
        <authorList>
            <person name="Hyden B."/>
            <person name="Feng K."/>
            <person name="Yates T.B."/>
            <person name="Jawdy S."/>
            <person name="Cereghino C."/>
            <person name="Smart L.B."/>
            <person name="Muchero W."/>
        </authorList>
    </citation>
    <scope>NUCLEOTIDE SEQUENCE [LARGE SCALE GENOMIC DNA]</scope>
    <source>
        <tissue evidence="1">Shoot tip</tissue>
    </source>
</reference>
<name>A0A9Q0NI85_SALVM</name>
<gene>
    <name evidence="1" type="ORF">OIU85_023211</name>
</gene>